<proteinExistence type="predicted"/>
<keyword evidence="2" id="KW-1185">Reference proteome</keyword>
<evidence type="ECO:0000313" key="2">
    <source>
        <dbReference type="Proteomes" id="UP000320580"/>
    </source>
</evidence>
<protein>
    <submittedName>
        <fullName evidence="1">Uncharacterized protein</fullName>
    </submittedName>
</protein>
<dbReference type="RefSeq" id="WP_146480767.1">
    <property type="nucleotide sequence ID" value="NZ_CP042266.1"/>
</dbReference>
<accession>A0A5B8IJ81</accession>
<evidence type="ECO:0000313" key="1">
    <source>
        <dbReference type="EMBL" id="QDY77429.1"/>
    </source>
</evidence>
<dbReference type="OrthoDB" id="5170945at2"/>
<dbReference type="AlphaFoldDB" id="A0A5B8IJ81"/>
<reference evidence="1 2" key="1">
    <citation type="submission" date="2019-07" db="EMBL/GenBank/DDBJ databases">
        <authorList>
            <person name="Zhu P."/>
        </authorList>
    </citation>
    <scope>NUCLEOTIDE SEQUENCE [LARGE SCALE GENOMIC DNA]</scope>
    <source>
        <strain evidence="1 2">SSL-25</strain>
    </source>
</reference>
<name>A0A5B8IJ81_9ACTN</name>
<sequence length="289" mass="32574">MSWFEIGNTILGTVGFAITIVTLVKVQSVHRAQTEERTLLRRLYGTESLADHLRSAAGFLRQGEQDARNLAEELVRMCGRIEGISRALDSMNRLRGTAGEQRMVRLVERGYYTPPFYNRVVNDAESNADFLMYRNLQVSAVDLLQSMERAAKRGVHIRILAISSAADDSVLEQASLVLPWPQVPPDTLRRQLAESEERIRTVVAGWPVRARRNFEYRGYVITPNMHFARMDGTVMQGFVGTLSPAQPDQLEDRGYVELPRDREPGATLSRHFEELWAQSGGQRVVGGDT</sequence>
<dbReference type="EMBL" id="CP042266">
    <property type="protein sequence ID" value="QDY77429.1"/>
    <property type="molecule type" value="Genomic_DNA"/>
</dbReference>
<organism evidence="1 2">
    <name type="scientific">Streptomyces qinzhouensis</name>
    <dbReference type="NCBI Taxonomy" id="2599401"/>
    <lineage>
        <taxon>Bacteria</taxon>
        <taxon>Bacillati</taxon>
        <taxon>Actinomycetota</taxon>
        <taxon>Actinomycetes</taxon>
        <taxon>Kitasatosporales</taxon>
        <taxon>Streptomycetaceae</taxon>
        <taxon>Streptomyces</taxon>
    </lineage>
</organism>
<dbReference type="KEGG" id="sqz:FQU76_13850"/>
<gene>
    <name evidence="1" type="ORF">FQU76_13850</name>
</gene>
<dbReference type="Proteomes" id="UP000320580">
    <property type="component" value="Chromosome"/>
</dbReference>